<dbReference type="RefSeq" id="WP_390230785.1">
    <property type="nucleotide sequence ID" value="NZ_JBHSCN010000006.1"/>
</dbReference>
<sequence>MSAEAFAAELVHVFEVGFETAATIALIGIVLILGGGALVEAHEAQR</sequence>
<organism evidence="2 3">
    <name type="scientific">Gryllotalpicola reticulitermitis</name>
    <dbReference type="NCBI Taxonomy" id="1184153"/>
    <lineage>
        <taxon>Bacteria</taxon>
        <taxon>Bacillati</taxon>
        <taxon>Actinomycetota</taxon>
        <taxon>Actinomycetes</taxon>
        <taxon>Micrococcales</taxon>
        <taxon>Microbacteriaceae</taxon>
        <taxon>Gryllotalpicola</taxon>
    </lineage>
</organism>
<evidence type="ECO:0008006" key="4">
    <source>
        <dbReference type="Google" id="ProtNLM"/>
    </source>
</evidence>
<evidence type="ECO:0000313" key="3">
    <source>
        <dbReference type="Proteomes" id="UP001595900"/>
    </source>
</evidence>
<evidence type="ECO:0000256" key="1">
    <source>
        <dbReference type="SAM" id="Phobius"/>
    </source>
</evidence>
<reference evidence="3" key="1">
    <citation type="journal article" date="2019" name="Int. J. Syst. Evol. Microbiol.">
        <title>The Global Catalogue of Microorganisms (GCM) 10K type strain sequencing project: providing services to taxonomists for standard genome sequencing and annotation.</title>
        <authorList>
            <consortium name="The Broad Institute Genomics Platform"/>
            <consortium name="The Broad Institute Genome Sequencing Center for Infectious Disease"/>
            <person name="Wu L."/>
            <person name="Ma J."/>
        </authorList>
    </citation>
    <scope>NUCLEOTIDE SEQUENCE [LARGE SCALE GENOMIC DNA]</scope>
    <source>
        <strain evidence="3">CGMCC 1.10363</strain>
    </source>
</reference>
<keyword evidence="1" id="KW-0472">Membrane</keyword>
<keyword evidence="3" id="KW-1185">Reference proteome</keyword>
<dbReference type="Proteomes" id="UP001595900">
    <property type="component" value="Unassembled WGS sequence"/>
</dbReference>
<evidence type="ECO:0000313" key="2">
    <source>
        <dbReference type="EMBL" id="MFC4244750.1"/>
    </source>
</evidence>
<dbReference type="EMBL" id="JBHSCN010000006">
    <property type="protein sequence ID" value="MFC4244750.1"/>
    <property type="molecule type" value="Genomic_DNA"/>
</dbReference>
<keyword evidence="1" id="KW-1133">Transmembrane helix</keyword>
<comment type="caution">
    <text evidence="2">The sequence shown here is derived from an EMBL/GenBank/DDBJ whole genome shotgun (WGS) entry which is preliminary data.</text>
</comment>
<feature type="transmembrane region" description="Helical" evidence="1">
    <location>
        <begin position="20"/>
        <end position="39"/>
    </location>
</feature>
<accession>A0ABV8Q8Y8</accession>
<keyword evidence="1" id="KW-0812">Transmembrane</keyword>
<name>A0ABV8Q8Y8_9MICO</name>
<gene>
    <name evidence="2" type="ORF">ACFOYW_15355</name>
</gene>
<protein>
    <recommendedName>
        <fullName evidence="4">NADH-quinone oxidoreductase subunit J</fullName>
    </recommendedName>
</protein>
<proteinExistence type="predicted"/>